<gene>
    <name evidence="1" type="ORF">H5410_049896</name>
</gene>
<name>A0A9J5WVG6_SOLCO</name>
<evidence type="ECO:0000313" key="1">
    <source>
        <dbReference type="EMBL" id="KAG5579269.1"/>
    </source>
</evidence>
<keyword evidence="2" id="KW-1185">Reference proteome</keyword>
<dbReference type="AlphaFoldDB" id="A0A9J5WVG6"/>
<sequence length="46" mass="5239">CRLLKGDFDFCCCSTDFRIFGELNILQGLVYSSFQLAFGEYGVKYA</sequence>
<evidence type="ECO:0000313" key="2">
    <source>
        <dbReference type="Proteomes" id="UP000824120"/>
    </source>
</evidence>
<feature type="non-terminal residue" evidence="1">
    <location>
        <position position="1"/>
    </location>
</feature>
<protein>
    <submittedName>
        <fullName evidence="1">Uncharacterized protein</fullName>
    </submittedName>
</protein>
<organism evidence="1 2">
    <name type="scientific">Solanum commersonii</name>
    <name type="common">Commerson's wild potato</name>
    <name type="synonym">Commerson's nightshade</name>
    <dbReference type="NCBI Taxonomy" id="4109"/>
    <lineage>
        <taxon>Eukaryota</taxon>
        <taxon>Viridiplantae</taxon>
        <taxon>Streptophyta</taxon>
        <taxon>Embryophyta</taxon>
        <taxon>Tracheophyta</taxon>
        <taxon>Spermatophyta</taxon>
        <taxon>Magnoliopsida</taxon>
        <taxon>eudicotyledons</taxon>
        <taxon>Gunneridae</taxon>
        <taxon>Pentapetalae</taxon>
        <taxon>asterids</taxon>
        <taxon>lamiids</taxon>
        <taxon>Solanales</taxon>
        <taxon>Solanaceae</taxon>
        <taxon>Solanoideae</taxon>
        <taxon>Solaneae</taxon>
        <taxon>Solanum</taxon>
    </lineage>
</organism>
<accession>A0A9J5WVG6</accession>
<comment type="caution">
    <text evidence="1">The sequence shown here is derived from an EMBL/GenBank/DDBJ whole genome shotgun (WGS) entry which is preliminary data.</text>
</comment>
<reference evidence="1 2" key="1">
    <citation type="submission" date="2020-09" db="EMBL/GenBank/DDBJ databases">
        <title>De no assembly of potato wild relative species, Solanum commersonii.</title>
        <authorList>
            <person name="Cho K."/>
        </authorList>
    </citation>
    <scope>NUCLEOTIDE SEQUENCE [LARGE SCALE GENOMIC DNA]</scope>
    <source>
        <strain evidence="1">LZ3.2</strain>
        <tissue evidence="1">Leaf</tissue>
    </source>
</reference>
<proteinExistence type="predicted"/>
<dbReference type="Proteomes" id="UP000824120">
    <property type="component" value="Chromosome 10"/>
</dbReference>
<dbReference type="EMBL" id="JACXVP010000010">
    <property type="protein sequence ID" value="KAG5579269.1"/>
    <property type="molecule type" value="Genomic_DNA"/>
</dbReference>